<comment type="subunit">
    <text evidence="6">Homodimer.</text>
</comment>
<accession>A0AAX3P9I9</accession>
<dbReference type="Proteomes" id="UP001214666">
    <property type="component" value="Chromosome"/>
</dbReference>
<dbReference type="InterPro" id="IPR027417">
    <property type="entry name" value="P-loop_NTPase"/>
</dbReference>
<dbReference type="PIRSF" id="PIRSF005719">
    <property type="entry name" value="SMC"/>
    <property type="match status" value="1"/>
</dbReference>
<keyword evidence="4 6" id="KW-0175">Coiled coil</keyword>
<name>A0AAX3P9I9_AERHY</name>
<dbReference type="Pfam" id="PF02463">
    <property type="entry name" value="SMC_N"/>
    <property type="match status" value="1"/>
</dbReference>
<dbReference type="HAMAP" id="MF_01894">
    <property type="entry name" value="Smc_prok"/>
    <property type="match status" value="1"/>
</dbReference>
<comment type="function">
    <text evidence="6">Required for chromosome condensation and partitioning.</text>
</comment>
<evidence type="ECO:0000256" key="2">
    <source>
        <dbReference type="ARBA" id="ARBA00022741"/>
    </source>
</evidence>
<comment type="domain">
    <text evidence="6">Contains large globular domains required for ATP hydrolysis at each terminus and a third globular domain forming a flexible hinge near the middle of the molecule. These domains are separated by coiled-coil structures.</text>
</comment>
<feature type="domain" description="RecF/RecN/SMC N-terminal" evidence="7">
    <location>
        <begin position="3"/>
        <end position="1107"/>
    </location>
</feature>
<evidence type="ECO:0000256" key="1">
    <source>
        <dbReference type="ARBA" id="ARBA00022490"/>
    </source>
</evidence>
<keyword evidence="3 6" id="KW-0067">ATP-binding</keyword>
<dbReference type="PANTHER" id="PTHR43977">
    <property type="entry name" value="STRUCTURAL MAINTENANCE OF CHROMOSOMES PROTEIN 3"/>
    <property type="match status" value="1"/>
</dbReference>
<evidence type="ECO:0000313" key="9">
    <source>
        <dbReference type="Proteomes" id="UP001214666"/>
    </source>
</evidence>
<comment type="similarity">
    <text evidence="6">Belongs to the SMC family.</text>
</comment>
<dbReference type="GO" id="GO:0006260">
    <property type="term" value="P:DNA replication"/>
    <property type="evidence" value="ECO:0007669"/>
    <property type="project" value="UniProtKB-UniRule"/>
</dbReference>
<dbReference type="GO" id="GO:0007062">
    <property type="term" value="P:sister chromatid cohesion"/>
    <property type="evidence" value="ECO:0007669"/>
    <property type="project" value="InterPro"/>
</dbReference>
<dbReference type="InterPro" id="IPR024704">
    <property type="entry name" value="SMC"/>
</dbReference>
<feature type="coiled-coil region" evidence="6">
    <location>
        <begin position="903"/>
        <end position="968"/>
    </location>
</feature>
<dbReference type="RefSeq" id="WP_077096225.1">
    <property type="nucleotide sequence ID" value="NZ_AP023398.1"/>
</dbReference>
<feature type="coiled-coil region" evidence="6">
    <location>
        <begin position="363"/>
        <end position="411"/>
    </location>
</feature>
<dbReference type="GO" id="GO:0016887">
    <property type="term" value="F:ATP hydrolysis activity"/>
    <property type="evidence" value="ECO:0007669"/>
    <property type="project" value="InterPro"/>
</dbReference>
<feature type="coiled-coil region" evidence="6">
    <location>
        <begin position="702"/>
        <end position="791"/>
    </location>
</feature>
<dbReference type="GO" id="GO:0007059">
    <property type="term" value="P:chromosome segregation"/>
    <property type="evidence" value="ECO:0007669"/>
    <property type="project" value="UniProtKB-UniRule"/>
</dbReference>
<dbReference type="GO" id="GO:0005524">
    <property type="term" value="F:ATP binding"/>
    <property type="evidence" value="ECO:0007669"/>
    <property type="project" value="UniProtKB-UniRule"/>
</dbReference>
<feature type="coiled-coil region" evidence="6">
    <location>
        <begin position="170"/>
        <end position="197"/>
    </location>
</feature>
<proteinExistence type="inferred from homology"/>
<feature type="binding site" evidence="6">
    <location>
        <begin position="32"/>
        <end position="39"/>
    </location>
    <ligand>
        <name>ATP</name>
        <dbReference type="ChEBI" id="CHEBI:30616"/>
    </ligand>
</feature>
<evidence type="ECO:0000256" key="3">
    <source>
        <dbReference type="ARBA" id="ARBA00022840"/>
    </source>
</evidence>
<protein>
    <recommendedName>
        <fullName evidence="6">Chromosome partition protein Smc</fullName>
    </recommendedName>
</protein>
<dbReference type="GO" id="GO:0003677">
    <property type="term" value="F:DNA binding"/>
    <property type="evidence" value="ECO:0007669"/>
    <property type="project" value="UniProtKB-UniRule"/>
</dbReference>
<organism evidence="8 9">
    <name type="scientific">Aeromonas hydrophila</name>
    <dbReference type="NCBI Taxonomy" id="644"/>
    <lineage>
        <taxon>Bacteria</taxon>
        <taxon>Pseudomonadati</taxon>
        <taxon>Pseudomonadota</taxon>
        <taxon>Gammaproteobacteria</taxon>
        <taxon>Aeromonadales</taxon>
        <taxon>Aeromonadaceae</taxon>
        <taxon>Aeromonas</taxon>
    </lineage>
</organism>
<dbReference type="GO" id="GO:0030261">
    <property type="term" value="P:chromosome condensation"/>
    <property type="evidence" value="ECO:0007669"/>
    <property type="project" value="InterPro"/>
</dbReference>
<dbReference type="SUPFAM" id="SSF52540">
    <property type="entry name" value="P-loop containing nucleoside triphosphate hydrolases"/>
    <property type="match status" value="1"/>
</dbReference>
<evidence type="ECO:0000313" key="8">
    <source>
        <dbReference type="EMBL" id="WEE27359.1"/>
    </source>
</evidence>
<evidence type="ECO:0000256" key="5">
    <source>
        <dbReference type="ARBA" id="ARBA00023125"/>
    </source>
</evidence>
<dbReference type="Gene3D" id="3.40.50.300">
    <property type="entry name" value="P-loop containing nucleotide triphosphate hydrolases"/>
    <property type="match status" value="2"/>
</dbReference>
<evidence type="ECO:0000259" key="7">
    <source>
        <dbReference type="Pfam" id="PF02463"/>
    </source>
</evidence>
<dbReference type="CDD" id="cd03278">
    <property type="entry name" value="ABC_SMC_barmotin"/>
    <property type="match status" value="1"/>
</dbReference>
<dbReference type="EMBL" id="CP118942">
    <property type="protein sequence ID" value="WEE27359.1"/>
    <property type="molecule type" value="Genomic_DNA"/>
</dbReference>
<comment type="subcellular location">
    <subcellularLocation>
        <location evidence="6">Cytoplasm</location>
    </subcellularLocation>
</comment>
<reference evidence="8" key="1">
    <citation type="submission" date="2023-02" db="EMBL/GenBank/DDBJ databases">
        <title>The sequence of Aeromonas hydrophila K533.</title>
        <authorList>
            <person name="Luo X."/>
        </authorList>
    </citation>
    <scope>NUCLEOTIDE SEQUENCE</scope>
    <source>
        <strain evidence="8">K533</strain>
    </source>
</reference>
<dbReference type="InterPro" id="IPR011890">
    <property type="entry name" value="SMC_prok"/>
</dbReference>
<feature type="coiled-coil region" evidence="6">
    <location>
        <begin position="237"/>
        <end position="271"/>
    </location>
</feature>
<dbReference type="AlphaFoldDB" id="A0AAX3P9I9"/>
<evidence type="ECO:0000256" key="4">
    <source>
        <dbReference type="ARBA" id="ARBA00023054"/>
    </source>
</evidence>
<feature type="coiled-coil region" evidence="6">
    <location>
        <begin position="820"/>
        <end position="854"/>
    </location>
</feature>
<dbReference type="InterPro" id="IPR003395">
    <property type="entry name" value="RecF/RecN/SMC_N"/>
</dbReference>
<keyword evidence="2 6" id="KW-0547">Nucleotide-binding</keyword>
<evidence type="ECO:0000256" key="6">
    <source>
        <dbReference type="HAMAP-Rule" id="MF_01894"/>
    </source>
</evidence>
<sequence>MRLKLIKLAGFKSFVEPTRIELNADMTAVVGPNGCGKSNVIDAVRWVLGESSARHLRGENMTDVIFNGSVNRSAHGRASVELVFDNPHNRVPGEFGRFTEISVRREVLRDGSNHYQINGQKCRRKDVTDLFLGTGLGPRSYAIIEQGTVSRLVESRPADLKLFMEEAAGVSRYKERRRETEQRIRHTQENLERLGDIRGELGSRLEHLKAQAETAERYKQLKSRSRAARAELIGSELWALETRLGEAKTELAQAEQALAALDAKRTEGEGRHVTLSVARQEAQAEQASRQQQIFLGGQAIARLEQQQLHQSELGRDWQARRQALGERIEGLKVQLAGQLEQLSESTLQGEVASARLEQCEQLLTDQQSVRAAAAERLEQARQRQQQWQQQLGQLQGRLNQTRAEVNGLQELQAKTRLARFKLEDEQAGPLGGEGENLQPALDALAAELALSRARHEESEAVWQAAVARHEALKTEQGHQQGLLRELEARLATLDQILGEQMAGATLADRLQVPPEWARGLDKVLGRWLTATPADECNLTQSGLWIGPAQPAVAGTLAAQLGGEHIPSFLNAIWLVEGREAALTRQPSLAAGESLLTPAGDWFGPNWADLGEGMALGTLALLGERERLHTEQVAGREALRRLDEQLAAADATRAQLHGAHELAQGTLREQEQQWQQLREAWSLREGQRQERLQRLGQLGEELARLAQEQAEEAERLASAGERLEQGEAALGELQEQGEALAEALLLAQEQASGAERALEEARLRREQQQAACQRLQLEQQNLRQLIALREQELARLGLELAELKEPGAAPGQDLSPLLAEQRNLEAQQLACHQRLAELERQLTELEQARSADHKQLVHIQEKLAQLRLERERNLTRRQGLHEQFEELGVRLVDLDQARLIAADRGKLRQEIQTLEAQVEALGAINLAALEEYEEAKTRSSYLENQCQDLEQALETLSQAIKRIDKETQIRFRDTFDKVNEDLKSLFPKVFGGGSAWLELTSDDLLEAGVSIMARPPGKKNATIALLSGGEKALTALALVFAIFRLNPAPFCLLDEVDAPLDEVNVGRFCSLVKEMSSTVQFVYISHNKVSMEMAEQLVGVTMQEPGVSRIVSVDIGEAVALAEQN</sequence>
<keyword evidence="5 6" id="KW-0238">DNA-binding</keyword>
<keyword evidence="1 6" id="KW-0963">Cytoplasm</keyword>
<gene>
    <name evidence="6" type="primary">smc</name>
    <name evidence="8" type="ORF">PY771_03305</name>
</gene>
<dbReference type="GO" id="GO:0005737">
    <property type="term" value="C:cytoplasm"/>
    <property type="evidence" value="ECO:0007669"/>
    <property type="project" value="UniProtKB-SubCell"/>
</dbReference>